<dbReference type="Proteomes" id="UP000230543">
    <property type="component" value="Unassembled WGS sequence"/>
</dbReference>
<gene>
    <name evidence="1" type="ORF">COU22_02135</name>
</gene>
<organism evidence="1 2">
    <name type="scientific">Candidatus Komeilibacteria bacterium CG10_big_fil_rev_8_21_14_0_10_41_13</name>
    <dbReference type="NCBI Taxonomy" id="1974476"/>
    <lineage>
        <taxon>Bacteria</taxon>
        <taxon>Candidatus Komeiliibacteriota</taxon>
    </lineage>
</organism>
<accession>A0A2M6WCC6</accession>
<protein>
    <submittedName>
        <fullName evidence="1">Uncharacterized protein</fullName>
    </submittedName>
</protein>
<dbReference type="AlphaFoldDB" id="A0A2M6WCC6"/>
<comment type="caution">
    <text evidence="1">The sequence shown here is derived from an EMBL/GenBank/DDBJ whole genome shotgun (WGS) entry which is preliminary data.</text>
</comment>
<name>A0A2M6WCC6_9BACT</name>
<evidence type="ECO:0000313" key="1">
    <source>
        <dbReference type="EMBL" id="PIT90451.1"/>
    </source>
</evidence>
<evidence type="ECO:0000313" key="2">
    <source>
        <dbReference type="Proteomes" id="UP000230543"/>
    </source>
</evidence>
<sequence length="229" mass="25881">MSDQPFDFVSASGKIHEVLKALQNYVADHGGNPKHVARLLNPQDLKKLGPEIAKVLVGDIWNFVGKENAVDLEIDWTIPVDELPDLFPDIRLDNAIHTAQLVDGTGCLFTDKQPLYQCSYALFCNDEMTNLRTLLNHFYLPGGHAGYRELLYFVNQPQLASWTGFPRHRVLALGSIGKYNKQKPKRSFPRLEHNNHNGNIERFIEARDLISGALFAPGTFFLVRIPKKS</sequence>
<dbReference type="EMBL" id="PFBO01000071">
    <property type="protein sequence ID" value="PIT90451.1"/>
    <property type="molecule type" value="Genomic_DNA"/>
</dbReference>
<reference evidence="2" key="1">
    <citation type="submission" date="2017-09" db="EMBL/GenBank/DDBJ databases">
        <title>Depth-based differentiation of microbial function through sediment-hosted aquifers and enrichment of novel symbionts in the deep terrestrial subsurface.</title>
        <authorList>
            <person name="Probst A.J."/>
            <person name="Ladd B."/>
            <person name="Jarett J.K."/>
            <person name="Geller-Mcgrath D.E."/>
            <person name="Sieber C.M.K."/>
            <person name="Emerson J.B."/>
            <person name="Anantharaman K."/>
            <person name="Thomas B.C."/>
            <person name="Malmstrom R."/>
            <person name="Stieglmeier M."/>
            <person name="Klingl A."/>
            <person name="Woyke T."/>
            <person name="Ryan C.M."/>
            <person name="Banfield J.F."/>
        </authorList>
    </citation>
    <scope>NUCLEOTIDE SEQUENCE [LARGE SCALE GENOMIC DNA]</scope>
</reference>
<proteinExistence type="predicted"/>